<organism evidence="2 3">
    <name type="scientific">Luteimonas colneyensis</name>
    <dbReference type="NCBI Taxonomy" id="2762230"/>
    <lineage>
        <taxon>Bacteria</taxon>
        <taxon>Pseudomonadati</taxon>
        <taxon>Pseudomonadota</taxon>
        <taxon>Gammaproteobacteria</taxon>
        <taxon>Lysobacterales</taxon>
        <taxon>Lysobacteraceae</taxon>
        <taxon>Luteimonas</taxon>
    </lineage>
</organism>
<dbReference type="Pfam" id="PF09848">
    <property type="entry name" value="SLFN-g3_helicase"/>
    <property type="match status" value="1"/>
</dbReference>
<comment type="caution">
    <text evidence="2">The sequence shown here is derived from an EMBL/GenBank/DDBJ whole genome shotgun (WGS) entry which is preliminary data.</text>
</comment>
<dbReference type="InterPro" id="IPR018647">
    <property type="entry name" value="SLFN_3-like_DNA/RNA_helicase"/>
</dbReference>
<dbReference type="Proteomes" id="UP000647183">
    <property type="component" value="Unassembled WGS sequence"/>
</dbReference>
<dbReference type="RefSeq" id="WP_191728719.1">
    <property type="nucleotide sequence ID" value="NZ_JACSQJ010000002.1"/>
</dbReference>
<evidence type="ECO:0000313" key="3">
    <source>
        <dbReference type="Proteomes" id="UP000647183"/>
    </source>
</evidence>
<feature type="domain" description="Schlafen group 3-like DNA/RNA helicase" evidence="1">
    <location>
        <begin position="263"/>
        <end position="608"/>
    </location>
</feature>
<proteinExistence type="predicted"/>
<protein>
    <submittedName>
        <fullName evidence="2">DUF2075 domain-containing protein</fullName>
    </submittedName>
</protein>
<sequence length="635" mass="70533">MIVYQASKSEFVRDTDDLGIEYRIAQAYLQRCGRYAPDAEMRAWRHSLRHMADVLRDEGIPVDAGVAVEFGIPQTSKRIDFLLSGRGADDRPRVVIIELKQWSESKLSDKDGIVIASRGGGTEREGTHPSYQAWSYAALLEGFNEAVYQDDVQLSPCAYLHNHGPGGAVDDDRYVPYTLKAPLFLKGRPELERLQAFIRQHICKGDIDLLYRIENGRIRPSKMLADSLSSMLKGNREFVLIDDQKLVYETALAKARKASPGAKQVVIVEGGPGTGKSVVAVNLLVALTGEGLLGKYVSKNAAPRTVYQQRLQGGFRRSVIDNLFAGSGGFINAPHDTYDVLIVDEAHRLNEKSGLYGNLGENQVKELIGAAKCTVLFVDDDQTVTLSDVGETAELERWATMLGAEVTRMQLASQFRCNGSDGYLTWLDDVLGIRSTAAIPPRPEEFDFRVFDSPTAMHAAVEELNRKNNKSRVVAGYCWDWASKRNPDADDIVIPEYGYARQWNLGRDGSLWIVAPDSIEQVGCIHTCQGLELEYVGVIIGADLVAGEAGPVPDAKQRSKMDRSIRGWKKMMKQDPVVTTERVNRIIRNTYRTLMTRGMKGCFVYCVDPAMADYLRRRLVQPGELQESASAAMDP</sequence>
<accession>A0ABR8UHH7</accession>
<name>A0ABR8UHH7_9GAMM</name>
<keyword evidence="3" id="KW-1185">Reference proteome</keyword>
<dbReference type="EMBL" id="JACSQJ010000002">
    <property type="protein sequence ID" value="MBD7987483.1"/>
    <property type="molecule type" value="Genomic_DNA"/>
</dbReference>
<dbReference type="Gene3D" id="3.40.50.300">
    <property type="entry name" value="P-loop containing nucleotide triphosphate hydrolases"/>
    <property type="match status" value="1"/>
</dbReference>
<evidence type="ECO:0000313" key="2">
    <source>
        <dbReference type="EMBL" id="MBD7987483.1"/>
    </source>
</evidence>
<evidence type="ECO:0000259" key="1">
    <source>
        <dbReference type="Pfam" id="PF09848"/>
    </source>
</evidence>
<dbReference type="InterPro" id="IPR027417">
    <property type="entry name" value="P-loop_NTPase"/>
</dbReference>
<gene>
    <name evidence="2" type="ORF">H9645_05515</name>
</gene>
<reference evidence="2 3" key="1">
    <citation type="submission" date="2020-08" db="EMBL/GenBank/DDBJ databases">
        <title>A Genomic Blueprint of the Chicken Gut Microbiome.</title>
        <authorList>
            <person name="Gilroy R."/>
            <person name="Ravi A."/>
            <person name="Getino M."/>
            <person name="Pursley I."/>
            <person name="Horton D.L."/>
            <person name="Alikhan N.-F."/>
            <person name="Baker D."/>
            <person name="Gharbi K."/>
            <person name="Hall N."/>
            <person name="Watson M."/>
            <person name="Adriaenssens E.M."/>
            <person name="Foster-Nyarko E."/>
            <person name="Jarju S."/>
            <person name="Secka A."/>
            <person name="Antonio M."/>
            <person name="Oren A."/>
            <person name="Chaudhuri R."/>
            <person name="La Ragione R.M."/>
            <person name="Hildebrand F."/>
            <person name="Pallen M.J."/>
        </authorList>
    </citation>
    <scope>NUCLEOTIDE SEQUENCE [LARGE SCALE GENOMIC DNA]</scope>
    <source>
        <strain evidence="2 3">Sa2BVA3</strain>
    </source>
</reference>
<dbReference type="SUPFAM" id="SSF52540">
    <property type="entry name" value="P-loop containing nucleoside triphosphate hydrolases"/>
    <property type="match status" value="1"/>
</dbReference>